<keyword evidence="2" id="KW-0472">Membrane</keyword>
<accession>A0A561VF00</accession>
<dbReference type="OrthoDB" id="3402461at2"/>
<evidence type="ECO:0000313" key="4">
    <source>
        <dbReference type="Proteomes" id="UP000317685"/>
    </source>
</evidence>
<feature type="compositionally biased region" description="Pro residues" evidence="1">
    <location>
        <begin position="224"/>
        <end position="263"/>
    </location>
</feature>
<feature type="compositionally biased region" description="Basic and acidic residues" evidence="1">
    <location>
        <begin position="308"/>
        <end position="323"/>
    </location>
</feature>
<sequence length="323" mass="34141">MTSPAEPASTDATQARQLTKPLRELAALALLGANAVFLFVGLLRLIAPNDYSSFTDRAGSAFYSFIGVEAVALPLLAVLLATHISPVLPKAKLITQVALVEYAVSAFFGTLTMLIWTVGRLAQAEILDALLGVLTRFAWMVVFAVAAWVVYTVWRAHYYVPRPKPQPGVYGQPQPGQPHPGWPQQQGGWPAPGQPGGQQQGGWPSAGQPGGYPPAQYPGQFGQPSPPFQAAPQSAPPFPQSAPPVNPAPPSPAAPPFGQPPSADPTQAIPRQPADSAAADRTQAIAHPDSAPADPTQAITRPTDSDDDRTQHIKPGEHPDQPR</sequence>
<keyword evidence="4" id="KW-1185">Reference proteome</keyword>
<feature type="compositionally biased region" description="Low complexity" evidence="1">
    <location>
        <begin position="182"/>
        <end position="191"/>
    </location>
</feature>
<dbReference type="Proteomes" id="UP000317685">
    <property type="component" value="Unassembled WGS sequence"/>
</dbReference>
<evidence type="ECO:0000256" key="2">
    <source>
        <dbReference type="SAM" id="Phobius"/>
    </source>
</evidence>
<feature type="compositionally biased region" description="Low complexity" evidence="1">
    <location>
        <begin position="201"/>
        <end position="210"/>
    </location>
</feature>
<keyword evidence="2" id="KW-0812">Transmembrane</keyword>
<evidence type="ECO:0000256" key="1">
    <source>
        <dbReference type="SAM" id="MobiDB-lite"/>
    </source>
</evidence>
<feature type="region of interest" description="Disordered" evidence="1">
    <location>
        <begin position="168"/>
        <end position="323"/>
    </location>
</feature>
<gene>
    <name evidence="3" type="ORF">FHU34_12649</name>
</gene>
<feature type="transmembrane region" description="Helical" evidence="2">
    <location>
        <begin position="61"/>
        <end position="81"/>
    </location>
</feature>
<evidence type="ECO:0000313" key="3">
    <source>
        <dbReference type="EMBL" id="TWG10195.1"/>
    </source>
</evidence>
<feature type="transmembrane region" description="Helical" evidence="2">
    <location>
        <begin position="25"/>
        <end position="46"/>
    </location>
</feature>
<dbReference type="GeneID" id="300131942"/>
<dbReference type="AlphaFoldDB" id="A0A561VF00"/>
<reference evidence="3 4" key="1">
    <citation type="submission" date="2019-06" db="EMBL/GenBank/DDBJ databases">
        <title>Sequencing the genomes of 1000 actinobacteria strains.</title>
        <authorList>
            <person name="Klenk H.-P."/>
        </authorList>
    </citation>
    <scope>NUCLEOTIDE SEQUENCE [LARGE SCALE GENOMIC DNA]</scope>
    <source>
        <strain evidence="3 4">DSM 45885</strain>
    </source>
</reference>
<comment type="caution">
    <text evidence="3">The sequence shown here is derived from an EMBL/GenBank/DDBJ whole genome shotgun (WGS) entry which is preliminary data.</text>
</comment>
<keyword evidence="2" id="KW-1133">Transmembrane helix</keyword>
<proteinExistence type="predicted"/>
<feature type="transmembrane region" description="Helical" evidence="2">
    <location>
        <begin position="136"/>
        <end position="154"/>
    </location>
</feature>
<name>A0A561VF00_9ACTN</name>
<feature type="transmembrane region" description="Helical" evidence="2">
    <location>
        <begin position="93"/>
        <end position="116"/>
    </location>
</feature>
<protein>
    <submittedName>
        <fullName evidence="3">Uncharacterized protein</fullName>
    </submittedName>
</protein>
<dbReference type="RefSeq" id="WP_145786390.1">
    <property type="nucleotide sequence ID" value="NZ_VIWZ01000002.1"/>
</dbReference>
<dbReference type="EMBL" id="VIWZ01000002">
    <property type="protein sequence ID" value="TWG10195.1"/>
    <property type="molecule type" value="Genomic_DNA"/>
</dbReference>
<organism evidence="3 4">
    <name type="scientific">Micromonospora taraxaci</name>
    <dbReference type="NCBI Taxonomy" id="1316803"/>
    <lineage>
        <taxon>Bacteria</taxon>
        <taxon>Bacillati</taxon>
        <taxon>Actinomycetota</taxon>
        <taxon>Actinomycetes</taxon>
        <taxon>Micromonosporales</taxon>
        <taxon>Micromonosporaceae</taxon>
        <taxon>Micromonospora</taxon>
    </lineage>
</organism>